<protein>
    <submittedName>
        <fullName evidence="1">Alpha/beta hydrolase</fullName>
    </submittedName>
</protein>
<proteinExistence type="predicted"/>
<dbReference type="SUPFAM" id="SSF53474">
    <property type="entry name" value="alpha/beta-Hydrolases"/>
    <property type="match status" value="1"/>
</dbReference>
<keyword evidence="2" id="KW-1185">Reference proteome</keyword>
<dbReference type="InterPro" id="IPR051321">
    <property type="entry name" value="PHA/PHB_synthase"/>
</dbReference>
<reference evidence="2" key="1">
    <citation type="journal article" date="2019" name="Int. J. Syst. Evol. Microbiol.">
        <title>The Global Catalogue of Microorganisms (GCM) 10K type strain sequencing project: providing services to taxonomists for standard genome sequencing and annotation.</title>
        <authorList>
            <consortium name="The Broad Institute Genomics Platform"/>
            <consortium name="The Broad Institute Genome Sequencing Center for Infectious Disease"/>
            <person name="Wu L."/>
            <person name="Ma J."/>
        </authorList>
    </citation>
    <scope>NUCLEOTIDE SEQUENCE [LARGE SCALE GENOMIC DNA]</scope>
    <source>
        <strain evidence="2">JCM 18302</strain>
    </source>
</reference>
<dbReference type="InterPro" id="IPR029058">
    <property type="entry name" value="AB_hydrolase_fold"/>
</dbReference>
<dbReference type="EMBL" id="BAABJO010000009">
    <property type="protein sequence ID" value="GAA5120673.1"/>
    <property type="molecule type" value="Genomic_DNA"/>
</dbReference>
<gene>
    <name evidence="1" type="ORF">GCM10023320_28300</name>
</gene>
<evidence type="ECO:0000313" key="2">
    <source>
        <dbReference type="Proteomes" id="UP001500804"/>
    </source>
</evidence>
<sequence>MAFPLGTVCPVDLPAAAVNLVGMACGGVADLRRMPRELVDDGPRGALYRYLPAPGVAPAGGEPVLLVPPLGAPDFAYDLRRDCSLVEHLLAEGRLVYLIDHGPKSFADRRLGMEHWVDDVVPWAARLTAEDAGPDVHLVGWSLAGIFCALAVAAGTQAGEPLPVRTLTMIGSPVDVTAVPFVAPLRPLAAVTGGRGLSAVYRAIGSFPAPVVSAAFQLVAVDKLVTKPLTVLSQLDNRDALAQIEAVEHLMRNMHGYPGRVFGQIYHLMLRRNDLADGELSLGGRSIRLAAVQVPVLVVAGRDDVIAPLPAVQKVVGLLTGAPEVRFSTAPGGHLGVLTGRGARTSTWTALDEFLADHG</sequence>
<organism evidence="1 2">
    <name type="scientific">Pseudonocardia adelaidensis</name>
    <dbReference type="NCBI Taxonomy" id="648754"/>
    <lineage>
        <taxon>Bacteria</taxon>
        <taxon>Bacillati</taxon>
        <taxon>Actinomycetota</taxon>
        <taxon>Actinomycetes</taxon>
        <taxon>Pseudonocardiales</taxon>
        <taxon>Pseudonocardiaceae</taxon>
        <taxon>Pseudonocardia</taxon>
    </lineage>
</organism>
<dbReference type="PANTHER" id="PTHR36837">
    <property type="entry name" value="POLY(3-HYDROXYALKANOATE) POLYMERASE SUBUNIT PHAC"/>
    <property type="match status" value="1"/>
</dbReference>
<comment type="caution">
    <text evidence="1">The sequence shown here is derived from an EMBL/GenBank/DDBJ whole genome shotgun (WGS) entry which is preliminary data.</text>
</comment>
<evidence type="ECO:0000313" key="1">
    <source>
        <dbReference type="EMBL" id="GAA5120673.1"/>
    </source>
</evidence>
<accession>A0ABP9NP92</accession>
<keyword evidence="1" id="KW-0378">Hydrolase</keyword>
<dbReference type="PANTHER" id="PTHR36837:SF2">
    <property type="entry name" value="POLY(3-HYDROXYALKANOATE) POLYMERASE SUBUNIT PHAC"/>
    <property type="match status" value="1"/>
</dbReference>
<dbReference type="GO" id="GO:0016787">
    <property type="term" value="F:hydrolase activity"/>
    <property type="evidence" value="ECO:0007669"/>
    <property type="project" value="UniProtKB-KW"/>
</dbReference>
<dbReference type="Gene3D" id="3.40.50.1820">
    <property type="entry name" value="alpha/beta hydrolase"/>
    <property type="match status" value="1"/>
</dbReference>
<dbReference type="Proteomes" id="UP001500804">
    <property type="component" value="Unassembled WGS sequence"/>
</dbReference>
<name>A0ABP9NP92_9PSEU</name>